<evidence type="ECO:0000256" key="1">
    <source>
        <dbReference type="SAM" id="MobiDB-lite"/>
    </source>
</evidence>
<organism evidence="2 3">
    <name type="scientific">Corchorus olitorius</name>
    <dbReference type="NCBI Taxonomy" id="93759"/>
    <lineage>
        <taxon>Eukaryota</taxon>
        <taxon>Viridiplantae</taxon>
        <taxon>Streptophyta</taxon>
        <taxon>Embryophyta</taxon>
        <taxon>Tracheophyta</taxon>
        <taxon>Spermatophyta</taxon>
        <taxon>Magnoliopsida</taxon>
        <taxon>eudicotyledons</taxon>
        <taxon>Gunneridae</taxon>
        <taxon>Pentapetalae</taxon>
        <taxon>rosids</taxon>
        <taxon>malvids</taxon>
        <taxon>Malvales</taxon>
        <taxon>Malvaceae</taxon>
        <taxon>Grewioideae</taxon>
        <taxon>Apeibeae</taxon>
        <taxon>Corchorus</taxon>
    </lineage>
</organism>
<gene>
    <name evidence="2" type="ORF">COLO4_02412</name>
</gene>
<protein>
    <submittedName>
        <fullName evidence="2">Uncharacterized protein</fullName>
    </submittedName>
</protein>
<dbReference type="AlphaFoldDB" id="A0A1R3L0Z9"/>
<evidence type="ECO:0000313" key="3">
    <source>
        <dbReference type="Proteomes" id="UP000187203"/>
    </source>
</evidence>
<evidence type="ECO:0000313" key="2">
    <source>
        <dbReference type="EMBL" id="OMP13023.1"/>
    </source>
</evidence>
<keyword evidence="3" id="KW-1185">Reference proteome</keyword>
<reference evidence="3" key="1">
    <citation type="submission" date="2013-09" db="EMBL/GenBank/DDBJ databases">
        <title>Corchorus olitorius genome sequencing.</title>
        <authorList>
            <person name="Alam M."/>
            <person name="Haque M.S."/>
            <person name="Islam M.S."/>
            <person name="Emdad E.M."/>
            <person name="Islam M.M."/>
            <person name="Ahmed B."/>
            <person name="Halim A."/>
            <person name="Hossen Q.M.M."/>
            <person name="Hossain M.Z."/>
            <person name="Ahmed R."/>
            <person name="Khan M.M."/>
            <person name="Islam R."/>
            <person name="Rashid M.M."/>
            <person name="Khan S.A."/>
            <person name="Rahman M.S."/>
            <person name="Alam M."/>
            <person name="Yahiya A.S."/>
            <person name="Khan M.S."/>
            <person name="Azam M.S."/>
            <person name="Haque T."/>
            <person name="Lashkar M.Z.H."/>
            <person name="Akhand A.I."/>
            <person name="Morshed G."/>
            <person name="Roy S."/>
            <person name="Uddin K.S."/>
            <person name="Rabeya T."/>
            <person name="Hossain A.S."/>
            <person name="Chowdhury A."/>
            <person name="Snigdha A.R."/>
            <person name="Mortoza M.S."/>
            <person name="Matin S.A."/>
            <person name="Hoque S.M.E."/>
            <person name="Islam M.K."/>
            <person name="Roy D.K."/>
            <person name="Haider R."/>
            <person name="Moosa M.M."/>
            <person name="Elias S.M."/>
            <person name="Hasan A.M."/>
            <person name="Jahan S."/>
            <person name="Shafiuddin M."/>
            <person name="Mahmood N."/>
            <person name="Shommy N.S."/>
        </authorList>
    </citation>
    <scope>NUCLEOTIDE SEQUENCE [LARGE SCALE GENOMIC DNA]</scope>
    <source>
        <strain evidence="3">cv. O-4</strain>
    </source>
</reference>
<dbReference type="Proteomes" id="UP000187203">
    <property type="component" value="Unassembled WGS sequence"/>
</dbReference>
<sequence>MHHAHRSAQLEPAAPDEADNEKLNDAEPAAAVLPAPRQTKGRAAVAPKESPAAECRLG</sequence>
<comment type="caution">
    <text evidence="2">The sequence shown here is derived from an EMBL/GenBank/DDBJ whole genome shotgun (WGS) entry which is preliminary data.</text>
</comment>
<dbReference type="EMBL" id="AWUE01005353">
    <property type="protein sequence ID" value="OMP13023.1"/>
    <property type="molecule type" value="Genomic_DNA"/>
</dbReference>
<accession>A0A1R3L0Z9</accession>
<proteinExistence type="predicted"/>
<feature type="region of interest" description="Disordered" evidence="1">
    <location>
        <begin position="1"/>
        <end position="58"/>
    </location>
</feature>
<name>A0A1R3L0Z9_9ROSI</name>